<evidence type="ECO:0000313" key="3">
    <source>
        <dbReference type="Proteomes" id="UP000276834"/>
    </source>
</evidence>
<gene>
    <name evidence="2" type="ORF">DV515_00010129</name>
</gene>
<dbReference type="Proteomes" id="UP000276834">
    <property type="component" value="Unassembled WGS sequence"/>
</dbReference>
<reference evidence="2 3" key="1">
    <citation type="journal article" date="2018" name="Proc. R. Soc. B">
        <title>A non-coding region near Follistatin controls head colour polymorphism in the Gouldian finch.</title>
        <authorList>
            <person name="Toomey M.B."/>
            <person name="Marques C.I."/>
            <person name="Andrade P."/>
            <person name="Araujo P.M."/>
            <person name="Sabatino S."/>
            <person name="Gazda M.A."/>
            <person name="Afonso S."/>
            <person name="Lopes R.J."/>
            <person name="Corbo J.C."/>
            <person name="Carneiro M."/>
        </authorList>
    </citation>
    <scope>NUCLEOTIDE SEQUENCE [LARGE SCALE GENOMIC DNA]</scope>
    <source>
        <strain evidence="2">Red01</strain>
        <tissue evidence="2">Muscle</tissue>
    </source>
</reference>
<keyword evidence="3" id="KW-1185">Reference proteome</keyword>
<name>A0A3L8S9W3_CHLGU</name>
<dbReference type="EMBL" id="QUSF01000035">
    <property type="protein sequence ID" value="RLV99064.1"/>
    <property type="molecule type" value="Genomic_DNA"/>
</dbReference>
<organism evidence="2 3">
    <name type="scientific">Chloebia gouldiae</name>
    <name type="common">Gouldian finch</name>
    <name type="synonym">Erythrura gouldiae</name>
    <dbReference type="NCBI Taxonomy" id="44316"/>
    <lineage>
        <taxon>Eukaryota</taxon>
        <taxon>Metazoa</taxon>
        <taxon>Chordata</taxon>
        <taxon>Craniata</taxon>
        <taxon>Vertebrata</taxon>
        <taxon>Euteleostomi</taxon>
        <taxon>Archelosauria</taxon>
        <taxon>Archosauria</taxon>
        <taxon>Dinosauria</taxon>
        <taxon>Saurischia</taxon>
        <taxon>Theropoda</taxon>
        <taxon>Coelurosauria</taxon>
        <taxon>Aves</taxon>
        <taxon>Neognathae</taxon>
        <taxon>Neoaves</taxon>
        <taxon>Telluraves</taxon>
        <taxon>Australaves</taxon>
        <taxon>Passeriformes</taxon>
        <taxon>Passeroidea</taxon>
        <taxon>Passeridae</taxon>
        <taxon>Chloebia</taxon>
    </lineage>
</organism>
<evidence type="ECO:0000256" key="1">
    <source>
        <dbReference type="SAM" id="MobiDB-lite"/>
    </source>
</evidence>
<comment type="caution">
    <text evidence="2">The sequence shown here is derived from an EMBL/GenBank/DDBJ whole genome shotgun (WGS) entry which is preliminary data.</text>
</comment>
<feature type="region of interest" description="Disordered" evidence="1">
    <location>
        <begin position="28"/>
        <end position="74"/>
    </location>
</feature>
<sequence length="144" mass="15840">MLGSGGGVAGALHKAALAGPFPERSAAVRCRPRARGGQMWGIRSRRLPSPPDPSARPWGVRSDPTSAVSPLSSPLESHREMLPWKSLKQGLMDAGVGSRSSWNDTREAVWPCQWVGLLSALVGDRWLYECLWQRKAMLGYFSRR</sequence>
<protein>
    <submittedName>
        <fullName evidence="2">Uncharacterized protein</fullName>
    </submittedName>
</protein>
<accession>A0A3L8S9W3</accession>
<proteinExistence type="predicted"/>
<feature type="compositionally biased region" description="Polar residues" evidence="1">
    <location>
        <begin position="63"/>
        <end position="74"/>
    </location>
</feature>
<dbReference type="AlphaFoldDB" id="A0A3L8S9W3"/>
<evidence type="ECO:0000313" key="2">
    <source>
        <dbReference type="EMBL" id="RLV99064.1"/>
    </source>
</evidence>